<evidence type="ECO:0000313" key="3">
    <source>
        <dbReference type="Proteomes" id="UP000033354"/>
    </source>
</evidence>
<gene>
    <name evidence="2" type="ORF">SG71_19880</name>
</gene>
<protein>
    <recommendedName>
        <fullName evidence="4">Prepilin peptidase</fullName>
    </recommendedName>
</protein>
<feature type="transmembrane region" description="Helical" evidence="1">
    <location>
        <begin position="27"/>
        <end position="49"/>
    </location>
</feature>
<dbReference type="EMBL" id="JZKT01000034">
    <property type="protein sequence ID" value="KJX32122.1"/>
    <property type="molecule type" value="Genomic_DNA"/>
</dbReference>
<keyword evidence="1" id="KW-0812">Transmembrane</keyword>
<evidence type="ECO:0008006" key="4">
    <source>
        <dbReference type="Google" id="ProtNLM"/>
    </source>
</evidence>
<dbReference type="RefSeq" id="WP_045354560.1">
    <property type="nucleotide sequence ID" value="NZ_JZKT01000034.1"/>
</dbReference>
<proteinExistence type="predicted"/>
<sequence>MIFLLVLSVITGIAGCAITTAWLPANLRWQGVQCAVFTLIIQGCILKVIPLDTDGSGLLIAAGLMLSQWFAPLIAKETRKLRVHFRIPSVPGYLLMYILCLVLIGASWFPIWMVLR</sequence>
<evidence type="ECO:0000256" key="1">
    <source>
        <dbReference type="SAM" id="Phobius"/>
    </source>
</evidence>
<reference evidence="2 3" key="1">
    <citation type="submission" date="2015-02" db="EMBL/GenBank/DDBJ databases">
        <authorList>
            <person name="Adams M."/>
            <person name="Sutton G."/>
            <person name="Nelson K."/>
            <person name="Bonomo R."/>
            <person name="McCorrison J."/>
            <person name="Sanka R."/>
            <person name="Brinkac L."/>
            <person name="Nierman W."/>
        </authorList>
    </citation>
    <scope>NUCLEOTIDE SEQUENCE [LARGE SCALE GENOMIC DNA]</scope>
    <source>
        <strain evidence="2 3">CIDEIMsCOL9</strain>
    </source>
</reference>
<keyword evidence="1" id="KW-0472">Membrane</keyword>
<dbReference type="AlphaFoldDB" id="A0AAW3HBY1"/>
<feature type="transmembrane region" description="Helical" evidence="1">
    <location>
        <begin position="94"/>
        <end position="115"/>
    </location>
</feature>
<evidence type="ECO:0000313" key="2">
    <source>
        <dbReference type="EMBL" id="KJX32122.1"/>
    </source>
</evidence>
<name>A0AAW3HBY1_9ENTR</name>
<accession>A0AAW3HBY1</accession>
<keyword evidence="1" id="KW-1133">Transmembrane helix</keyword>
<dbReference type="Proteomes" id="UP000033354">
    <property type="component" value="Unassembled WGS sequence"/>
</dbReference>
<organism evidence="2 3">
    <name type="scientific">Enterobacter chengduensis</name>
    <dbReference type="NCBI Taxonomy" id="2494701"/>
    <lineage>
        <taxon>Bacteria</taxon>
        <taxon>Pseudomonadati</taxon>
        <taxon>Pseudomonadota</taxon>
        <taxon>Gammaproteobacteria</taxon>
        <taxon>Enterobacterales</taxon>
        <taxon>Enterobacteriaceae</taxon>
        <taxon>Enterobacter</taxon>
        <taxon>Enterobacter cloacae complex</taxon>
    </lineage>
</organism>
<keyword evidence="3" id="KW-1185">Reference proteome</keyword>
<comment type="caution">
    <text evidence="2">The sequence shown here is derived from an EMBL/GenBank/DDBJ whole genome shotgun (WGS) entry which is preliminary data.</text>
</comment>
<feature type="transmembrane region" description="Helical" evidence="1">
    <location>
        <begin position="56"/>
        <end position="74"/>
    </location>
</feature>